<feature type="compositionally biased region" description="Pro residues" evidence="1">
    <location>
        <begin position="231"/>
        <end position="241"/>
    </location>
</feature>
<feature type="compositionally biased region" description="Pro residues" evidence="1">
    <location>
        <begin position="452"/>
        <end position="461"/>
    </location>
</feature>
<feature type="compositionally biased region" description="Polar residues" evidence="1">
    <location>
        <begin position="303"/>
        <end position="314"/>
    </location>
</feature>
<dbReference type="PANTHER" id="PTHR28094:SF1">
    <property type="entry name" value="MEIOTICALLY UP-REGULATED GENE 113 PROTEIN"/>
    <property type="match status" value="1"/>
</dbReference>
<proteinExistence type="predicted"/>
<dbReference type="PANTHER" id="PTHR28094">
    <property type="entry name" value="MEIOTICALLY UP-REGULATED GENE 113 PROTEIN"/>
    <property type="match status" value="1"/>
</dbReference>
<dbReference type="RefSeq" id="XP_033692115.1">
    <property type="nucleotide sequence ID" value="XM_033832574.1"/>
</dbReference>
<dbReference type="InterPro" id="IPR053006">
    <property type="entry name" value="Meiosis_regulatory"/>
</dbReference>
<reference evidence="3" key="1">
    <citation type="journal article" date="2020" name="Stud. Mycol.">
        <title>101 Dothideomycetes genomes: a test case for predicting lifestyles and emergence of pathogens.</title>
        <authorList>
            <person name="Haridas S."/>
            <person name="Albert R."/>
            <person name="Binder M."/>
            <person name="Bloem J."/>
            <person name="Labutti K."/>
            <person name="Salamov A."/>
            <person name="Andreopoulos B."/>
            <person name="Baker S."/>
            <person name="Barry K."/>
            <person name="Bills G."/>
            <person name="Bluhm B."/>
            <person name="Cannon C."/>
            <person name="Castanera R."/>
            <person name="Culley D."/>
            <person name="Daum C."/>
            <person name="Ezra D."/>
            <person name="Gonzalez J."/>
            <person name="Henrissat B."/>
            <person name="Kuo A."/>
            <person name="Liang C."/>
            <person name="Lipzen A."/>
            <person name="Lutzoni F."/>
            <person name="Magnuson J."/>
            <person name="Mondo S."/>
            <person name="Nolan M."/>
            <person name="Ohm R."/>
            <person name="Pangilinan J."/>
            <person name="Park H.-J."/>
            <person name="Ramirez L."/>
            <person name="Alfaro M."/>
            <person name="Sun H."/>
            <person name="Tritt A."/>
            <person name="Yoshinaga Y."/>
            <person name="Zwiers L.-H."/>
            <person name="Turgeon B."/>
            <person name="Goodwin S."/>
            <person name="Spatafora J."/>
            <person name="Crous P."/>
            <person name="Grigoriev I."/>
        </authorList>
    </citation>
    <scope>NUCLEOTIDE SEQUENCE</scope>
    <source>
        <strain evidence="3">CBS 122368</strain>
    </source>
</reference>
<dbReference type="Proteomes" id="UP000800094">
    <property type="component" value="Unassembled WGS sequence"/>
</dbReference>
<evidence type="ECO:0000313" key="3">
    <source>
        <dbReference type="EMBL" id="KAF2257111.1"/>
    </source>
</evidence>
<dbReference type="Pfam" id="PF10544">
    <property type="entry name" value="T5orf172"/>
    <property type="match status" value="1"/>
</dbReference>
<dbReference type="GeneID" id="54585904"/>
<feature type="compositionally biased region" description="Basic and acidic residues" evidence="1">
    <location>
        <begin position="213"/>
        <end position="223"/>
    </location>
</feature>
<accession>A0A6A6J3W9</accession>
<dbReference type="AlphaFoldDB" id="A0A6A6J3W9"/>
<evidence type="ECO:0000259" key="2">
    <source>
        <dbReference type="SMART" id="SM00974"/>
    </source>
</evidence>
<organism evidence="3 4">
    <name type="scientific">Trematosphaeria pertusa</name>
    <dbReference type="NCBI Taxonomy" id="390896"/>
    <lineage>
        <taxon>Eukaryota</taxon>
        <taxon>Fungi</taxon>
        <taxon>Dikarya</taxon>
        <taxon>Ascomycota</taxon>
        <taxon>Pezizomycotina</taxon>
        <taxon>Dothideomycetes</taxon>
        <taxon>Pleosporomycetidae</taxon>
        <taxon>Pleosporales</taxon>
        <taxon>Massarineae</taxon>
        <taxon>Trematosphaeriaceae</taxon>
        <taxon>Trematosphaeria</taxon>
    </lineage>
</organism>
<feature type="domain" description="Bacteriophage T5 Orf172 DNA-binding" evidence="2">
    <location>
        <begin position="512"/>
        <end position="608"/>
    </location>
</feature>
<dbReference type="InterPro" id="IPR018306">
    <property type="entry name" value="Phage_T5_Orf172_DNA-bd"/>
</dbReference>
<dbReference type="EMBL" id="ML987189">
    <property type="protein sequence ID" value="KAF2257111.1"/>
    <property type="molecule type" value="Genomic_DNA"/>
</dbReference>
<feature type="region of interest" description="Disordered" evidence="1">
    <location>
        <begin position="131"/>
        <end position="339"/>
    </location>
</feature>
<keyword evidence="4" id="KW-1185">Reference proteome</keyword>
<evidence type="ECO:0000313" key="4">
    <source>
        <dbReference type="Proteomes" id="UP000800094"/>
    </source>
</evidence>
<feature type="region of interest" description="Disordered" evidence="1">
    <location>
        <begin position="411"/>
        <end position="475"/>
    </location>
</feature>
<dbReference type="OrthoDB" id="3511049at2759"/>
<evidence type="ECO:0000256" key="1">
    <source>
        <dbReference type="SAM" id="MobiDB-lite"/>
    </source>
</evidence>
<name>A0A6A6J3W9_9PLEO</name>
<sequence length="675" mass="76577">MSGLLPLPDLSNFERISSLLSIRDRLPSEGIKIRLYCLYHYSADKSRCETPLQRFYDDHPIIFNTARNILAQEVDSITKEDFICILRTFFCTDHDPWKTSSTEFRKRREYLENLWSSATRDTKNEVLNAFRNSGRGISSPPTPQRGTPQKIPGDRRTKSGKPRMKKHDHPREDEVESSPSAVDVDQPTRLRTPQAKLSHDTEHTASASPMPRPTRDSESDMHSRSHSPHCPDIPSPSPLLLPPGSASPFNQPPAEGSSPGSAQVPQPEFPLGEGDQSEPTIFDEPQARARAAAHSNLEEAASDGNNGPALNQHLQAEDPFTEPAKQHSTHNSVPEGHLHERTLPIRSRPPVTLNHAGKRIRVNLPPRPSVNFSKPPGDVPKLNVWNLPNPSVAFDFNWVPETKTPKPGCYKVAPPAESQDEDQFGDFLGPRPFFRKVTPSPAQQSQGEQSPAPQPLAPQSPAPQHEQNTHAFDIHRPETIARSIRKLLSDSFEEGVIYVLKAPRFFQSYEPAKGKQWVKIGITRDVKERIRDLKRECGFTDLTECFSSEGLVRMDLLRRMERVCHEELNNFRRTIQCKEGVNGAKCNTLHAEWFEVHEDVAIRTVKRWRKFLDYKPYEDDGRMSEFWRKRLYGSSYEFGTGEGELDHLTAHRRYESFLEQGYSVVEEGKERAGHV</sequence>
<gene>
    <name evidence="3" type="ORF">BU26DRAFT_558523</name>
</gene>
<protein>
    <recommendedName>
        <fullName evidence="2">Bacteriophage T5 Orf172 DNA-binding domain-containing protein</fullName>
    </recommendedName>
</protein>
<feature type="compositionally biased region" description="Basic residues" evidence="1">
    <location>
        <begin position="158"/>
        <end position="168"/>
    </location>
</feature>
<dbReference type="SMART" id="SM00974">
    <property type="entry name" value="T5orf172"/>
    <property type="match status" value="1"/>
</dbReference>